<gene>
    <name evidence="5" type="primary">paaK</name>
    <name evidence="5" type="ORF">ACFYNZ_30175</name>
</gene>
<dbReference type="CDD" id="cd05913">
    <property type="entry name" value="PaaK"/>
    <property type="match status" value="1"/>
</dbReference>
<keyword evidence="6" id="KW-1185">Reference proteome</keyword>
<evidence type="ECO:0000313" key="5">
    <source>
        <dbReference type="EMBL" id="MFE9173679.1"/>
    </source>
</evidence>
<dbReference type="PANTHER" id="PTHR43439:SF1">
    <property type="entry name" value="PHENYLACETATE-COENZYME A LIGASE"/>
    <property type="match status" value="1"/>
</dbReference>
<dbReference type="Gene3D" id="3.40.50.12780">
    <property type="entry name" value="N-terminal domain of ligase-like"/>
    <property type="match status" value="1"/>
</dbReference>
<dbReference type="PANTHER" id="PTHR43439">
    <property type="entry name" value="PHENYLACETATE-COENZYME A LIGASE"/>
    <property type="match status" value="1"/>
</dbReference>
<evidence type="ECO:0000259" key="3">
    <source>
        <dbReference type="Pfam" id="PF00501"/>
    </source>
</evidence>
<comment type="pathway">
    <text evidence="1">Aromatic compound metabolism; phenylacetate degradation.</text>
</comment>
<proteinExistence type="inferred from homology"/>
<comment type="catalytic activity">
    <reaction evidence="1">
        <text>2-phenylacetate + ATP + CoA = phenylacetyl-CoA + AMP + diphosphate</text>
        <dbReference type="Rhea" id="RHEA:20956"/>
        <dbReference type="ChEBI" id="CHEBI:18401"/>
        <dbReference type="ChEBI" id="CHEBI:30616"/>
        <dbReference type="ChEBI" id="CHEBI:33019"/>
        <dbReference type="ChEBI" id="CHEBI:57287"/>
        <dbReference type="ChEBI" id="CHEBI:57390"/>
        <dbReference type="ChEBI" id="CHEBI:456215"/>
        <dbReference type="EC" id="6.2.1.30"/>
    </reaction>
</comment>
<dbReference type="InterPro" id="IPR042099">
    <property type="entry name" value="ANL_N_sf"/>
</dbReference>
<comment type="caution">
    <text evidence="5">The sequence shown here is derived from an EMBL/GenBank/DDBJ whole genome shotgun (WGS) entry which is preliminary data.</text>
</comment>
<comment type="function">
    <text evidence="1">Catalyzes the activation of phenylacetic acid (PA) to phenylacetyl-CoA (PA-CoA).</text>
</comment>
<evidence type="ECO:0000256" key="2">
    <source>
        <dbReference type="SAM" id="MobiDB-lite"/>
    </source>
</evidence>
<dbReference type="InterPro" id="IPR049623">
    <property type="entry name" value="PA_CoA_lig_proteobact_actino"/>
</dbReference>
<dbReference type="Pfam" id="PF14535">
    <property type="entry name" value="AMP-binding_C_2"/>
    <property type="match status" value="1"/>
</dbReference>
<feature type="region of interest" description="Disordered" evidence="2">
    <location>
        <begin position="1"/>
        <end position="22"/>
    </location>
</feature>
<dbReference type="InterPro" id="IPR000873">
    <property type="entry name" value="AMP-dep_synth/lig_dom"/>
</dbReference>
<evidence type="ECO:0000259" key="4">
    <source>
        <dbReference type="Pfam" id="PF14535"/>
    </source>
</evidence>
<dbReference type="InterPro" id="IPR011880">
    <property type="entry name" value="PA_CoA_ligase"/>
</dbReference>
<dbReference type="Pfam" id="PF00501">
    <property type="entry name" value="AMP-binding"/>
    <property type="match status" value="1"/>
</dbReference>
<dbReference type="InterPro" id="IPR045851">
    <property type="entry name" value="AMP-bd_C_sf"/>
</dbReference>
<dbReference type="SUPFAM" id="SSF56801">
    <property type="entry name" value="Acetyl-CoA synthetase-like"/>
    <property type="match status" value="1"/>
</dbReference>
<keyword evidence="1 5" id="KW-0436">Ligase</keyword>
<dbReference type="EC" id="6.2.1.30" evidence="1"/>
<evidence type="ECO:0000256" key="1">
    <source>
        <dbReference type="PIRNR" id="PIRNR006444"/>
    </source>
</evidence>
<feature type="domain" description="AMP-dependent synthetase/ligase" evidence="3">
    <location>
        <begin position="110"/>
        <end position="305"/>
    </location>
</feature>
<dbReference type="InterPro" id="IPR028154">
    <property type="entry name" value="AMP-dep_Lig_C"/>
</dbReference>
<protein>
    <recommendedName>
        <fullName evidence="1">Phenylacetate-coenzyme A ligase</fullName>
        <ecNumber evidence="1">6.2.1.30</ecNumber>
    </recommendedName>
    <alternativeName>
        <fullName evidence="1">Phenylacetyl-CoA ligase</fullName>
    </alternativeName>
</protein>
<dbReference type="GO" id="GO:0047475">
    <property type="term" value="F:phenylacetate-CoA ligase activity"/>
    <property type="evidence" value="ECO:0007669"/>
    <property type="project" value="UniProtKB-EC"/>
</dbReference>
<sequence length="448" mass="49669">MSSELTAPADQGPRLGQPLPDELLDSGERLTREQLRELQLDRLRATLRHAYDNVEQYRRKFDEAGVKPDDCRGLEDLARFPFTTKADLRDTYPFGMFAVPMSEVRRIHASSGTTGRPTVVGYTENDLSMWADAVARSIRAAGGRPGHKVHISYGYGLFTGGLGAHCGAERAGCTVIPASGGMTARQVQIIRDFQPEIIMVTPSYMLTLLDEFERQGIDPRTSSLKVGIFGAEPWTEAMRREIEERMDIHAVDIYGLSEVMGPGVAQECVETKDGLHIWEDCFYPEVVDPLTGEVLPEGESGELVFTSLAKEALPIIRYRTRDLTRLLPGTARPAFRRMEKITGRSDDMIILRGVNVFPSQIEEVVLGVPGVAPHFQIQLTQRGRMDHMTVHIEARPGAGPDQREAAAKAITKGVKDSVGVSVEVHVVEPETLERSVGKIRRVRDLRQG</sequence>
<organism evidence="5 6">
    <name type="scientific">Streptomyces kebangsaanensis</name>
    <dbReference type="NCBI Taxonomy" id="864058"/>
    <lineage>
        <taxon>Bacteria</taxon>
        <taxon>Bacillati</taxon>
        <taxon>Actinomycetota</taxon>
        <taxon>Actinomycetes</taxon>
        <taxon>Kitasatosporales</taxon>
        <taxon>Streptomycetaceae</taxon>
        <taxon>Streptomyces</taxon>
    </lineage>
</organism>
<dbReference type="RefSeq" id="WP_388352665.1">
    <property type="nucleotide sequence ID" value="NZ_JBIAFJ010000038.1"/>
</dbReference>
<accession>A0ABW6L0N6</accession>
<dbReference type="NCBIfam" id="TIGR02155">
    <property type="entry name" value="PA_CoA_ligase"/>
    <property type="match status" value="1"/>
</dbReference>
<dbReference type="EMBL" id="JBIAFJ010000038">
    <property type="protein sequence ID" value="MFE9173679.1"/>
    <property type="molecule type" value="Genomic_DNA"/>
</dbReference>
<name>A0ABW6L0N6_9ACTN</name>
<dbReference type="InterPro" id="IPR051414">
    <property type="entry name" value="Adenylate-forming_Reductase"/>
</dbReference>
<reference evidence="5 6" key="1">
    <citation type="submission" date="2024-10" db="EMBL/GenBank/DDBJ databases">
        <title>The Natural Products Discovery Center: Release of the First 8490 Sequenced Strains for Exploring Actinobacteria Biosynthetic Diversity.</title>
        <authorList>
            <person name="Kalkreuter E."/>
            <person name="Kautsar S.A."/>
            <person name="Yang D."/>
            <person name="Bader C.D."/>
            <person name="Teijaro C.N."/>
            <person name="Fluegel L."/>
            <person name="Davis C.M."/>
            <person name="Simpson J.R."/>
            <person name="Lauterbach L."/>
            <person name="Steele A.D."/>
            <person name="Gui C."/>
            <person name="Meng S."/>
            <person name="Li G."/>
            <person name="Viehrig K."/>
            <person name="Ye F."/>
            <person name="Su P."/>
            <person name="Kiefer A.F."/>
            <person name="Nichols A."/>
            <person name="Cepeda A.J."/>
            <person name="Yan W."/>
            <person name="Fan B."/>
            <person name="Jiang Y."/>
            <person name="Adhikari A."/>
            <person name="Zheng C.-J."/>
            <person name="Schuster L."/>
            <person name="Cowan T.M."/>
            <person name="Smanski M.J."/>
            <person name="Chevrette M.G."/>
            <person name="De Carvalho L.P.S."/>
            <person name="Shen B."/>
        </authorList>
    </citation>
    <scope>NUCLEOTIDE SEQUENCE [LARGE SCALE GENOMIC DNA]</scope>
    <source>
        <strain evidence="5 6">NPDC007147</strain>
    </source>
</reference>
<dbReference type="Gene3D" id="3.30.300.30">
    <property type="match status" value="1"/>
</dbReference>
<dbReference type="PIRSF" id="PIRSF006444">
    <property type="entry name" value="PaaK"/>
    <property type="match status" value="1"/>
</dbReference>
<feature type="domain" description="AMP-dependent ligase C-terminal" evidence="4">
    <location>
        <begin position="353"/>
        <end position="446"/>
    </location>
</feature>
<comment type="similarity">
    <text evidence="1">Belongs to the phenylacetyl-CoA ligase family.</text>
</comment>
<evidence type="ECO:0000313" key="6">
    <source>
        <dbReference type="Proteomes" id="UP001601197"/>
    </source>
</evidence>
<keyword evidence="1" id="KW-0547">Nucleotide-binding</keyword>
<dbReference type="Proteomes" id="UP001601197">
    <property type="component" value="Unassembled WGS sequence"/>
</dbReference>